<evidence type="ECO:0000256" key="1">
    <source>
        <dbReference type="SAM" id="MobiDB-lite"/>
    </source>
</evidence>
<protein>
    <recommendedName>
        <fullName evidence="2">Thioredoxin domain-containing protein</fullName>
    </recommendedName>
</protein>
<dbReference type="OrthoDB" id="72053at2759"/>
<dbReference type="Proteomes" id="UP000037460">
    <property type="component" value="Unassembled WGS sequence"/>
</dbReference>
<sequence>MMATQLQAAGSVVALSPEMLAASGGPSSLLWLVNICRPSCGFCQALTPRWEQLAKQLRHEVVVGSWDAHAHQTLPPLLGEANATPTIRAVVPSATGGARLVDYDGSRQVADLASFAAALMPSFVTVVEDQEAWDRAGSSAAAWRLPRMLCFVRRRASSTTPPLLKALSSTLRGQLLVLEVRVHSSTPRTAAIAERLGVNATPAVLWLHSAAHEREPVWHDGPPTFRRLRAFADEMLARRPTGRLEGEAAGLHDGSIESDGSPAALAPAEHEDADGGEAVGGMDTTRERDEL</sequence>
<evidence type="ECO:0000259" key="2">
    <source>
        <dbReference type="Pfam" id="PF00085"/>
    </source>
</evidence>
<dbReference type="Pfam" id="PF00085">
    <property type="entry name" value="Thioredoxin"/>
    <property type="match status" value="1"/>
</dbReference>
<reference evidence="4" key="1">
    <citation type="journal article" date="2015" name="PLoS Genet.">
        <title>Genome Sequence and Transcriptome Analyses of Chrysochromulina tobin: Metabolic Tools for Enhanced Algal Fitness in the Prominent Order Prymnesiales (Haptophyceae).</title>
        <authorList>
            <person name="Hovde B.T."/>
            <person name="Deodato C.R."/>
            <person name="Hunsperger H.M."/>
            <person name="Ryken S.A."/>
            <person name="Yost W."/>
            <person name="Jha R.K."/>
            <person name="Patterson J."/>
            <person name="Monnat R.J. Jr."/>
            <person name="Barlow S.B."/>
            <person name="Starkenburg S.R."/>
            <person name="Cattolico R.A."/>
        </authorList>
    </citation>
    <scope>NUCLEOTIDE SEQUENCE</scope>
    <source>
        <strain evidence="4">CCMP291</strain>
    </source>
</reference>
<comment type="caution">
    <text evidence="3">The sequence shown here is derived from an EMBL/GenBank/DDBJ whole genome shotgun (WGS) entry which is preliminary data.</text>
</comment>
<name>A0A0M0K5R9_9EUKA</name>
<gene>
    <name evidence="3" type="ORF">Ctob_009406</name>
</gene>
<dbReference type="Gene3D" id="3.40.30.10">
    <property type="entry name" value="Glutaredoxin"/>
    <property type="match status" value="1"/>
</dbReference>
<dbReference type="InterPro" id="IPR036249">
    <property type="entry name" value="Thioredoxin-like_sf"/>
</dbReference>
<dbReference type="GO" id="GO:0005788">
    <property type="term" value="C:endoplasmic reticulum lumen"/>
    <property type="evidence" value="ECO:0007669"/>
    <property type="project" value="TreeGrafter"/>
</dbReference>
<feature type="domain" description="Thioredoxin" evidence="2">
    <location>
        <begin position="30"/>
        <end position="116"/>
    </location>
</feature>
<dbReference type="GO" id="GO:0015035">
    <property type="term" value="F:protein-disulfide reductase activity"/>
    <property type="evidence" value="ECO:0007669"/>
    <property type="project" value="TreeGrafter"/>
</dbReference>
<proteinExistence type="predicted"/>
<keyword evidence="4" id="KW-1185">Reference proteome</keyword>
<organism evidence="3 4">
    <name type="scientific">Chrysochromulina tobinii</name>
    <dbReference type="NCBI Taxonomy" id="1460289"/>
    <lineage>
        <taxon>Eukaryota</taxon>
        <taxon>Haptista</taxon>
        <taxon>Haptophyta</taxon>
        <taxon>Prymnesiophyceae</taxon>
        <taxon>Prymnesiales</taxon>
        <taxon>Chrysochromulinaceae</taxon>
        <taxon>Chrysochromulina</taxon>
    </lineage>
</organism>
<feature type="region of interest" description="Disordered" evidence="1">
    <location>
        <begin position="249"/>
        <end position="291"/>
    </location>
</feature>
<dbReference type="AlphaFoldDB" id="A0A0M0K5R9"/>
<evidence type="ECO:0000313" key="3">
    <source>
        <dbReference type="EMBL" id="KOO34206.1"/>
    </source>
</evidence>
<accession>A0A0M0K5R9</accession>
<evidence type="ECO:0000313" key="4">
    <source>
        <dbReference type="Proteomes" id="UP000037460"/>
    </source>
</evidence>
<dbReference type="GO" id="GO:0034976">
    <property type="term" value="P:response to endoplasmic reticulum stress"/>
    <property type="evidence" value="ECO:0007669"/>
    <property type="project" value="TreeGrafter"/>
</dbReference>
<dbReference type="InterPro" id="IPR013766">
    <property type="entry name" value="Thioredoxin_domain"/>
</dbReference>
<dbReference type="EMBL" id="JWZX01001297">
    <property type="protein sequence ID" value="KOO34206.1"/>
    <property type="molecule type" value="Genomic_DNA"/>
</dbReference>
<dbReference type="PANTHER" id="PTHR45815:SF3">
    <property type="entry name" value="PROTEIN DISULFIDE-ISOMERASE A6"/>
    <property type="match status" value="1"/>
</dbReference>
<dbReference type="PANTHER" id="PTHR45815">
    <property type="entry name" value="PROTEIN DISULFIDE-ISOMERASE A6"/>
    <property type="match status" value="1"/>
</dbReference>
<dbReference type="SUPFAM" id="SSF52833">
    <property type="entry name" value="Thioredoxin-like"/>
    <property type="match status" value="1"/>
</dbReference>